<reference evidence="7" key="1">
    <citation type="submission" date="2020-10" db="EMBL/GenBank/DDBJ databases">
        <authorList>
            <person name="Roach M.J.R."/>
        </authorList>
    </citation>
    <scope>NUCLEOTIDE SEQUENCE</scope>
    <source>
        <strain evidence="7">CBS 1945</strain>
    </source>
</reference>
<dbReference type="Gene3D" id="2.40.50.140">
    <property type="entry name" value="Nucleic acid-binding proteins"/>
    <property type="match status" value="1"/>
</dbReference>
<dbReference type="Pfam" id="PF05958">
    <property type="entry name" value="tRNA_U5-meth_tr"/>
    <property type="match status" value="1"/>
</dbReference>
<dbReference type="GeneID" id="62195742"/>
<feature type="region of interest" description="Disordered" evidence="6">
    <location>
        <begin position="1"/>
        <end position="70"/>
    </location>
</feature>
<dbReference type="OrthoDB" id="10250660at2759"/>
<dbReference type="InterPro" id="IPR029063">
    <property type="entry name" value="SAM-dependent_MTases_sf"/>
</dbReference>
<dbReference type="Proteomes" id="UP000662931">
    <property type="component" value="Chromosome 2"/>
</dbReference>
<evidence type="ECO:0000313" key="7">
    <source>
        <dbReference type="EMBL" id="QPG75001.1"/>
    </source>
</evidence>
<dbReference type="GO" id="GO:0030697">
    <property type="term" value="F:tRNA (uracil(54)-C5)-methyltransferase activity, S-adenosyl methionine-dependent"/>
    <property type="evidence" value="ECO:0007669"/>
    <property type="project" value="InterPro"/>
</dbReference>
<evidence type="ECO:0000256" key="3">
    <source>
        <dbReference type="ARBA" id="ARBA00022691"/>
    </source>
</evidence>
<name>A0A875RZP0_EENNA</name>
<sequence length="584" mass="65771">MSSQTSSGPPVKRTSSAVSPESVLDSSNSSTAKKPKIESTHKRKSRRGRKGSKRQQKQRQRLDPDPTTTEGVLTKYTIPLLMKQYDNNHGVSKDQLIVNDGTMNWLLKDQVVDNVKILIMDVQGDGVAIVELPSHPDKKVICVIPFGIPGDIVKIKLNQLIRIENGIGYCKADLLHVINPSQLRLAEDQIPCKYFGICSGCQLQSLDYSTQLQLKRRTIVNAYRFLMDESLRSREKIEDKIGQTVGSPLLVGYRTKLTPHYDLLDMKADPPKIPSIGYEAKGRPEWRVMNENQTRVVDIEDCIIGTPIVRKGLANERTRLSKKFDQEGSIGKKGATILLREDTVPKPDSKDDEMNLNGSRDTDHDDTVSTIPCIVKDQPYIKTCVTDHNSTVHEYVNGLEFRFLANEFFQNNNSILPLVIDYVQKKLNFGEGRDSYLVDAYCGSGLFSISSAKSVKRILGVEISAQSIKFAKLNAELNHIDNCEFIAGKAEKLFDQIDFPRDQTSVILDPPRKGCDKVFLDQLSQFLPKRVVYVSCNVHSQARDIQSFLTETENGSKYHVESIRGFDFFPQTYHVESVAVLERE</sequence>
<dbReference type="InterPro" id="IPR012340">
    <property type="entry name" value="NA-bd_OB-fold"/>
</dbReference>
<dbReference type="GO" id="GO:0008033">
    <property type="term" value="P:tRNA processing"/>
    <property type="evidence" value="ECO:0007669"/>
    <property type="project" value="InterPro"/>
</dbReference>
<feature type="active site" description="Nucleophile" evidence="4">
    <location>
        <position position="536"/>
    </location>
</feature>
<evidence type="ECO:0000256" key="4">
    <source>
        <dbReference type="PROSITE-ProRule" id="PRU01024"/>
    </source>
</evidence>
<evidence type="ECO:0000256" key="1">
    <source>
        <dbReference type="ARBA" id="ARBA00022603"/>
    </source>
</evidence>
<dbReference type="PROSITE" id="PS01231">
    <property type="entry name" value="TRMA_2"/>
    <property type="match status" value="1"/>
</dbReference>
<dbReference type="AlphaFoldDB" id="A0A875RZP0"/>
<dbReference type="PROSITE" id="PS51687">
    <property type="entry name" value="SAM_MT_RNA_M5U"/>
    <property type="match status" value="1"/>
</dbReference>
<protein>
    <recommendedName>
        <fullName evidence="9">TRAM domain-containing protein</fullName>
    </recommendedName>
</protein>
<dbReference type="CDD" id="cd02440">
    <property type="entry name" value="AdoMet_MTases"/>
    <property type="match status" value="1"/>
</dbReference>
<dbReference type="RefSeq" id="XP_038778566.1">
    <property type="nucleotide sequence ID" value="XM_038922638.1"/>
</dbReference>
<accession>A0A875RZP0</accession>
<feature type="region of interest" description="Disordered" evidence="6">
    <location>
        <begin position="342"/>
        <end position="364"/>
    </location>
</feature>
<evidence type="ECO:0000256" key="2">
    <source>
        <dbReference type="ARBA" id="ARBA00022679"/>
    </source>
</evidence>
<dbReference type="EMBL" id="CP064813">
    <property type="protein sequence ID" value="QPG75001.1"/>
    <property type="molecule type" value="Genomic_DNA"/>
</dbReference>
<evidence type="ECO:0000313" key="8">
    <source>
        <dbReference type="Proteomes" id="UP000662931"/>
    </source>
</evidence>
<gene>
    <name evidence="7" type="ORF">FOA43_002341</name>
</gene>
<comment type="similarity">
    <text evidence="4">Belongs to the class I-like SAM-binding methyltransferase superfamily. RNA M5U methyltransferase family.</text>
</comment>
<keyword evidence="3 4" id="KW-0949">S-adenosyl-L-methionine</keyword>
<feature type="compositionally biased region" description="Polar residues" evidence="6">
    <location>
        <begin position="1"/>
        <end position="32"/>
    </location>
</feature>
<keyword evidence="1 4" id="KW-0489">Methyltransferase</keyword>
<dbReference type="InterPro" id="IPR030391">
    <property type="entry name" value="MeTrfase_TrmA_CS"/>
</dbReference>
<dbReference type="PANTHER" id="PTHR11061">
    <property type="entry name" value="RNA M5U METHYLTRANSFERASE"/>
    <property type="match status" value="1"/>
</dbReference>
<keyword evidence="2 4" id="KW-0808">Transferase</keyword>
<feature type="binding site" evidence="4">
    <location>
        <position position="509"/>
    </location>
    <ligand>
        <name>S-adenosyl-L-methionine</name>
        <dbReference type="ChEBI" id="CHEBI:59789"/>
    </ligand>
</feature>
<evidence type="ECO:0000256" key="5">
    <source>
        <dbReference type="PROSITE-ProRule" id="PRU10015"/>
    </source>
</evidence>
<evidence type="ECO:0000256" key="6">
    <source>
        <dbReference type="SAM" id="MobiDB-lite"/>
    </source>
</evidence>
<dbReference type="Gene3D" id="3.40.50.150">
    <property type="entry name" value="Vaccinia Virus protein VP39"/>
    <property type="match status" value="2"/>
</dbReference>
<evidence type="ECO:0008006" key="9">
    <source>
        <dbReference type="Google" id="ProtNLM"/>
    </source>
</evidence>
<dbReference type="PANTHER" id="PTHR11061:SF30">
    <property type="entry name" value="TRNA (URACIL(54)-C(5))-METHYLTRANSFERASE"/>
    <property type="match status" value="1"/>
</dbReference>
<feature type="binding site" evidence="4">
    <location>
        <position position="410"/>
    </location>
    <ligand>
        <name>S-adenosyl-L-methionine</name>
        <dbReference type="ChEBI" id="CHEBI:59789"/>
    </ligand>
</feature>
<dbReference type="KEGG" id="bnn:FOA43_002341"/>
<dbReference type="SUPFAM" id="SSF53335">
    <property type="entry name" value="S-adenosyl-L-methionine-dependent methyltransferases"/>
    <property type="match status" value="1"/>
</dbReference>
<dbReference type="InterPro" id="IPR025795">
    <property type="entry name" value="tRNA_(uracil-5-)_MeTrfase"/>
</dbReference>
<dbReference type="InterPro" id="IPR010280">
    <property type="entry name" value="U5_MeTrfase_fam"/>
</dbReference>
<dbReference type="PROSITE" id="PS51622">
    <property type="entry name" value="SAM_MT_RNA_M5U_2"/>
    <property type="match status" value="1"/>
</dbReference>
<feature type="compositionally biased region" description="Basic residues" evidence="6">
    <location>
        <begin position="41"/>
        <end position="59"/>
    </location>
</feature>
<dbReference type="GO" id="GO:0009451">
    <property type="term" value="P:RNA modification"/>
    <property type="evidence" value="ECO:0007669"/>
    <property type="project" value="UniProtKB-ARBA"/>
</dbReference>
<dbReference type="PROSITE" id="PS01230">
    <property type="entry name" value="TRMA_1"/>
    <property type="match status" value="1"/>
</dbReference>
<feature type="binding site" evidence="4">
    <location>
        <position position="441"/>
    </location>
    <ligand>
        <name>S-adenosyl-L-methionine</name>
        <dbReference type="ChEBI" id="CHEBI:59789"/>
    </ligand>
</feature>
<feature type="compositionally biased region" description="Basic and acidic residues" evidence="6">
    <location>
        <begin position="342"/>
        <end position="353"/>
    </location>
</feature>
<feature type="binding site" evidence="4">
    <location>
        <position position="462"/>
    </location>
    <ligand>
        <name>S-adenosyl-L-methionine</name>
        <dbReference type="ChEBI" id="CHEBI:59789"/>
    </ligand>
</feature>
<dbReference type="GO" id="GO:0032259">
    <property type="term" value="P:methylation"/>
    <property type="evidence" value="ECO:0007669"/>
    <property type="project" value="UniProtKB-KW"/>
</dbReference>
<dbReference type="InterPro" id="IPR030390">
    <property type="entry name" value="MeTrfase_TrmA_AS"/>
</dbReference>
<feature type="active site" evidence="5">
    <location>
        <position position="536"/>
    </location>
</feature>
<keyword evidence="8" id="KW-1185">Reference proteome</keyword>
<organism evidence="7 8">
    <name type="scientific">Eeniella nana</name>
    <name type="common">Yeast</name>
    <name type="synonym">Brettanomyces nanus</name>
    <dbReference type="NCBI Taxonomy" id="13502"/>
    <lineage>
        <taxon>Eukaryota</taxon>
        <taxon>Fungi</taxon>
        <taxon>Dikarya</taxon>
        <taxon>Ascomycota</taxon>
        <taxon>Saccharomycotina</taxon>
        <taxon>Pichiomycetes</taxon>
        <taxon>Pichiales</taxon>
        <taxon>Pichiaceae</taxon>
        <taxon>Brettanomyces</taxon>
    </lineage>
</organism>
<proteinExistence type="inferred from homology"/>